<protein>
    <submittedName>
        <fullName evidence="1">Phosphatidylinositol transfer protein PDR16 and related proteins protein</fullName>
    </submittedName>
</protein>
<gene>
    <name evidence="1" type="ORF">IHE45_07G089900</name>
</gene>
<evidence type="ECO:0000313" key="2">
    <source>
        <dbReference type="Proteomes" id="UP000827976"/>
    </source>
</evidence>
<proteinExistence type="predicted"/>
<name>A0ACB7VSJ0_DIOAL</name>
<comment type="caution">
    <text evidence="1">The sequence shown here is derived from an EMBL/GenBank/DDBJ whole genome shotgun (WGS) entry which is preliminary data.</text>
</comment>
<evidence type="ECO:0000313" key="1">
    <source>
        <dbReference type="EMBL" id="KAH7677524.1"/>
    </source>
</evidence>
<reference evidence="2" key="1">
    <citation type="journal article" date="2022" name="Nat. Commun.">
        <title>Chromosome evolution and the genetic basis of agronomically important traits in greater yam.</title>
        <authorList>
            <person name="Bredeson J.V."/>
            <person name="Lyons J.B."/>
            <person name="Oniyinde I.O."/>
            <person name="Okereke N.R."/>
            <person name="Kolade O."/>
            <person name="Nnabue I."/>
            <person name="Nwadili C.O."/>
            <person name="Hribova E."/>
            <person name="Parker M."/>
            <person name="Nwogha J."/>
            <person name="Shu S."/>
            <person name="Carlson J."/>
            <person name="Kariba R."/>
            <person name="Muthemba S."/>
            <person name="Knop K."/>
            <person name="Barton G.J."/>
            <person name="Sherwood A.V."/>
            <person name="Lopez-Montes A."/>
            <person name="Asiedu R."/>
            <person name="Jamnadass R."/>
            <person name="Muchugi A."/>
            <person name="Goodstein D."/>
            <person name="Egesi C.N."/>
            <person name="Featherston J."/>
            <person name="Asfaw A."/>
            <person name="Simpson G.G."/>
            <person name="Dolezel J."/>
            <person name="Hendre P.S."/>
            <person name="Van Deynze A."/>
            <person name="Kumar P.L."/>
            <person name="Obidiegwu J.E."/>
            <person name="Bhattacharjee R."/>
            <person name="Rokhsar D.S."/>
        </authorList>
    </citation>
    <scope>NUCLEOTIDE SEQUENCE [LARGE SCALE GENOMIC DNA]</scope>
    <source>
        <strain evidence="2">cv. TDa95/00328</strain>
    </source>
</reference>
<dbReference type="Proteomes" id="UP000827976">
    <property type="component" value="Chromosome 7"/>
</dbReference>
<keyword evidence="2" id="KW-1185">Reference proteome</keyword>
<accession>A0ACB7VSJ0</accession>
<organism evidence="1 2">
    <name type="scientific">Dioscorea alata</name>
    <name type="common">Purple yam</name>
    <dbReference type="NCBI Taxonomy" id="55571"/>
    <lineage>
        <taxon>Eukaryota</taxon>
        <taxon>Viridiplantae</taxon>
        <taxon>Streptophyta</taxon>
        <taxon>Embryophyta</taxon>
        <taxon>Tracheophyta</taxon>
        <taxon>Spermatophyta</taxon>
        <taxon>Magnoliopsida</taxon>
        <taxon>Liliopsida</taxon>
        <taxon>Dioscoreales</taxon>
        <taxon>Dioscoreaceae</taxon>
        <taxon>Dioscorea</taxon>
    </lineage>
</organism>
<dbReference type="EMBL" id="CM037017">
    <property type="protein sequence ID" value="KAH7677524.1"/>
    <property type="molecule type" value="Genomic_DNA"/>
</dbReference>
<sequence length="334" mass="38182">MPLRKSRSSGAEGTLSVEEQQEKIDEVRKLLGPLADQLPNFCSDSSISRYLRARNWQTEKACKMLQDTLKWRLQYKPETIQWEDIAHEAETGKIYRANYLDKYGRPVLIMRPGFQNTKSTKGQIRYLVYSMEHAILNLAEDQEQMVWLIDFQGWTMGGVSLKVTRETAHILQDYYPERLGLAILYNPPKIFESFWKVVKPFLESKTYKKVKFVYSDDTESQKVMTEVFDMNVLETAFGGRNSVGFSLAEFSERMKEDDMKMQALLKSQEGQLVSRSVVLQESQISISETQSETSSEDDSGDSSSPKTAGKKELVSENEIKEDKNGVGFPAVVKS</sequence>